<dbReference type="GO" id="GO:0042910">
    <property type="term" value="F:xenobiotic transmembrane transporter activity"/>
    <property type="evidence" value="ECO:0007669"/>
    <property type="project" value="InterPro"/>
</dbReference>
<dbReference type="Pfam" id="PF01554">
    <property type="entry name" value="MatE"/>
    <property type="match status" value="2"/>
</dbReference>
<dbReference type="RefSeq" id="WP_185661958.1">
    <property type="nucleotide sequence ID" value="NZ_CAWPOO010000013.1"/>
</dbReference>
<gene>
    <name evidence="8" type="ORF">H5P27_18765</name>
</gene>
<dbReference type="GO" id="GO:0005886">
    <property type="term" value="C:plasma membrane"/>
    <property type="evidence" value="ECO:0007669"/>
    <property type="project" value="UniProtKB-SubCell"/>
</dbReference>
<evidence type="ECO:0000256" key="7">
    <source>
        <dbReference type="SAM" id="Phobius"/>
    </source>
</evidence>
<dbReference type="InterPro" id="IPR002528">
    <property type="entry name" value="MATE_fam"/>
</dbReference>
<dbReference type="PIRSF" id="PIRSF006603">
    <property type="entry name" value="DinF"/>
    <property type="match status" value="1"/>
</dbReference>
<keyword evidence="3" id="KW-1003">Cell membrane</keyword>
<feature type="transmembrane region" description="Helical" evidence="7">
    <location>
        <begin position="171"/>
        <end position="194"/>
    </location>
</feature>
<evidence type="ECO:0000313" key="8">
    <source>
        <dbReference type="EMBL" id="MBC2608104.1"/>
    </source>
</evidence>
<evidence type="ECO:0000256" key="1">
    <source>
        <dbReference type="ARBA" id="ARBA00004651"/>
    </source>
</evidence>
<keyword evidence="4 7" id="KW-0812">Transmembrane</keyword>
<keyword evidence="6 7" id="KW-0472">Membrane</keyword>
<protein>
    <submittedName>
        <fullName evidence="8">MATE family efflux transporter</fullName>
    </submittedName>
</protein>
<feature type="transmembrane region" description="Helical" evidence="7">
    <location>
        <begin position="400"/>
        <end position="419"/>
    </location>
</feature>
<comment type="subcellular location">
    <subcellularLocation>
        <location evidence="1">Cell membrane</location>
        <topology evidence="1">Multi-pass membrane protein</topology>
    </subcellularLocation>
</comment>
<evidence type="ECO:0000256" key="3">
    <source>
        <dbReference type="ARBA" id="ARBA00022475"/>
    </source>
</evidence>
<dbReference type="EMBL" id="JACHVC010000013">
    <property type="protein sequence ID" value="MBC2608104.1"/>
    <property type="molecule type" value="Genomic_DNA"/>
</dbReference>
<name>A0A7X1EA40_9BACT</name>
<dbReference type="GO" id="GO:0015297">
    <property type="term" value="F:antiporter activity"/>
    <property type="evidence" value="ECO:0007669"/>
    <property type="project" value="InterPro"/>
</dbReference>
<comment type="caution">
    <text evidence="8">The sequence shown here is derived from an EMBL/GenBank/DDBJ whole genome shotgun (WGS) entry which is preliminary data.</text>
</comment>
<feature type="transmembrane region" description="Helical" evidence="7">
    <location>
        <begin position="326"/>
        <end position="349"/>
    </location>
</feature>
<dbReference type="NCBIfam" id="TIGR00797">
    <property type="entry name" value="matE"/>
    <property type="match status" value="1"/>
</dbReference>
<evidence type="ECO:0000313" key="9">
    <source>
        <dbReference type="Proteomes" id="UP000526501"/>
    </source>
</evidence>
<feature type="transmembrane region" description="Helical" evidence="7">
    <location>
        <begin position="63"/>
        <end position="85"/>
    </location>
</feature>
<keyword evidence="9" id="KW-1185">Reference proteome</keyword>
<keyword evidence="5 7" id="KW-1133">Transmembrane helix</keyword>
<accession>A0A7X1EA40</accession>
<dbReference type="CDD" id="cd13134">
    <property type="entry name" value="MATE_like_8"/>
    <property type="match status" value="1"/>
</dbReference>
<feature type="transmembrane region" description="Helical" evidence="7">
    <location>
        <begin position="279"/>
        <end position="305"/>
    </location>
</feature>
<evidence type="ECO:0000256" key="4">
    <source>
        <dbReference type="ARBA" id="ARBA00022692"/>
    </source>
</evidence>
<feature type="transmembrane region" description="Helical" evidence="7">
    <location>
        <begin position="200"/>
        <end position="222"/>
    </location>
</feature>
<evidence type="ECO:0000256" key="5">
    <source>
        <dbReference type="ARBA" id="ARBA00022989"/>
    </source>
</evidence>
<dbReference type="PANTHER" id="PTHR42925:SF2">
    <property type="entry name" value="NA+ DRIVEN MULTIDRUG EFFLUX PUMP"/>
    <property type="match status" value="1"/>
</dbReference>
<dbReference type="InterPro" id="IPR048279">
    <property type="entry name" value="MdtK-like"/>
</dbReference>
<feature type="transmembrane region" description="Helical" evidence="7">
    <location>
        <begin position="138"/>
        <end position="159"/>
    </location>
</feature>
<evidence type="ECO:0000256" key="2">
    <source>
        <dbReference type="ARBA" id="ARBA00022448"/>
    </source>
</evidence>
<evidence type="ECO:0000256" key="6">
    <source>
        <dbReference type="ARBA" id="ARBA00023136"/>
    </source>
</evidence>
<sequence>MFLRESFRLSFDPSFVRRLLATAIPVSLQTLMFSSRSLADIMMTSHLGVSEVAAIGFSGRIAFIMHLAIFGIASGGGVIVSQYWGAKNRDGARRGTAISLLMGLPFALLFFGLCLWIPEQMVALASDDPAVVAFGAEYLRIMGLVAFPVSAGAVFSVALRSIGLAKISMRMSIIGVGSNILLNYALIFGAFGLPRLGTAGAAYATLISSLLETACIFAYVYLKKSPLAFRWGDFGEGIRSGLAHKVAKVGLPLAVNGVVWSMGVLVYNVLVGQMGTQQLAVFAMITPIESFITAMYFGIATAASVMTGHRLGAFEFAEAWSEGKAFVVWSAICAVFCSVIIWCCKGFLLKLYPAIDAATLQEANLVLTAVAFVNGFRSINVTVIVGILRSGGDTRFCLGLDLFCQWAIGIVLTYLSIFVWSMPLWVVFLAMNSEEFAKVFLCVWRFGSKKWIRNLVGSDDAKPSPVIAG</sequence>
<proteinExistence type="predicted"/>
<feature type="transmembrane region" description="Helical" evidence="7">
    <location>
        <begin position="249"/>
        <end position="267"/>
    </location>
</feature>
<dbReference type="PANTHER" id="PTHR42925">
    <property type="entry name" value="MULTIDRUG AND TOXIN EFFLUX PROTEIN MATE FAMILY"/>
    <property type="match status" value="1"/>
</dbReference>
<reference evidence="8 9" key="1">
    <citation type="submission" date="2020-07" db="EMBL/GenBank/DDBJ databases">
        <authorList>
            <person name="Feng X."/>
        </authorList>
    </citation>
    <scope>NUCLEOTIDE SEQUENCE [LARGE SCALE GENOMIC DNA]</scope>
    <source>
        <strain evidence="8 9">JCM23202</strain>
    </source>
</reference>
<feature type="transmembrane region" description="Helical" evidence="7">
    <location>
        <begin position="97"/>
        <end position="118"/>
    </location>
</feature>
<feature type="transmembrane region" description="Helical" evidence="7">
    <location>
        <begin position="369"/>
        <end position="388"/>
    </location>
</feature>
<organism evidence="8 9">
    <name type="scientific">Pelagicoccus albus</name>
    <dbReference type="NCBI Taxonomy" id="415222"/>
    <lineage>
        <taxon>Bacteria</taxon>
        <taxon>Pseudomonadati</taxon>
        <taxon>Verrucomicrobiota</taxon>
        <taxon>Opitutia</taxon>
        <taxon>Puniceicoccales</taxon>
        <taxon>Pelagicoccaceae</taxon>
        <taxon>Pelagicoccus</taxon>
    </lineage>
</organism>
<dbReference type="InterPro" id="IPR047135">
    <property type="entry name" value="YsiQ"/>
</dbReference>
<dbReference type="Proteomes" id="UP000526501">
    <property type="component" value="Unassembled WGS sequence"/>
</dbReference>
<keyword evidence="2" id="KW-0813">Transport</keyword>
<dbReference type="AlphaFoldDB" id="A0A7X1EA40"/>